<evidence type="ECO:0000256" key="4">
    <source>
        <dbReference type="ARBA" id="ARBA00022741"/>
    </source>
</evidence>
<dbReference type="GO" id="GO:0006310">
    <property type="term" value="P:DNA recombination"/>
    <property type="evidence" value="ECO:0007669"/>
    <property type="project" value="InterPro"/>
</dbReference>
<dbReference type="Pfam" id="PF02463">
    <property type="entry name" value="SMC_N"/>
    <property type="match status" value="1"/>
</dbReference>
<protein>
    <recommendedName>
        <fullName evidence="3 9">DNA repair protein RecN</fullName>
    </recommendedName>
    <alternativeName>
        <fullName evidence="8 9">Recombination protein N</fullName>
    </alternativeName>
</protein>
<keyword evidence="6" id="KW-0067">ATP-binding</keyword>
<dbReference type="FunFam" id="3.40.50.300:FF:000356">
    <property type="entry name" value="DNA repair protein RecN"/>
    <property type="match status" value="1"/>
</dbReference>
<dbReference type="Gene3D" id="3.40.50.300">
    <property type="entry name" value="P-loop containing nucleotide triphosphate hydrolases"/>
    <property type="match status" value="2"/>
</dbReference>
<accession>A0AAW7XKQ5</accession>
<evidence type="ECO:0000256" key="5">
    <source>
        <dbReference type="ARBA" id="ARBA00022763"/>
    </source>
</evidence>
<reference evidence="12" key="1">
    <citation type="submission" date="2023-07" db="EMBL/GenBank/DDBJ databases">
        <title>Genome content predicts the carbon catabolic preferences of heterotrophic bacteria.</title>
        <authorList>
            <person name="Gralka M."/>
        </authorList>
    </citation>
    <scope>NUCLEOTIDE SEQUENCE</scope>
    <source>
        <strain evidence="12">I2M16</strain>
    </source>
</reference>
<evidence type="ECO:0000256" key="7">
    <source>
        <dbReference type="ARBA" id="ARBA00023204"/>
    </source>
</evidence>
<dbReference type="InterPro" id="IPR027417">
    <property type="entry name" value="P-loop_NTPase"/>
</dbReference>
<evidence type="ECO:0000256" key="3">
    <source>
        <dbReference type="ARBA" id="ARBA00021315"/>
    </source>
</evidence>
<dbReference type="PIRSF" id="PIRSF003128">
    <property type="entry name" value="RecN"/>
    <property type="match status" value="1"/>
</dbReference>
<evidence type="ECO:0000256" key="8">
    <source>
        <dbReference type="ARBA" id="ARBA00033408"/>
    </source>
</evidence>
<organism evidence="12 13">
    <name type="scientific">Neptunomonas phycophila</name>
    <dbReference type="NCBI Taxonomy" id="1572645"/>
    <lineage>
        <taxon>Bacteria</taxon>
        <taxon>Pseudomonadati</taxon>
        <taxon>Pseudomonadota</taxon>
        <taxon>Gammaproteobacteria</taxon>
        <taxon>Oceanospirillales</taxon>
        <taxon>Oceanospirillaceae</taxon>
        <taxon>Neptunomonas</taxon>
    </lineage>
</organism>
<evidence type="ECO:0000256" key="6">
    <source>
        <dbReference type="ARBA" id="ARBA00022840"/>
    </source>
</evidence>
<dbReference type="PANTHER" id="PTHR11059:SF0">
    <property type="entry name" value="DNA REPAIR PROTEIN RECN"/>
    <property type="match status" value="1"/>
</dbReference>
<sequence>MLAQLSIRNFAIVEALDLDLKAGMTVVSGETGAGKSIMLDALGLTMGDRAEAGSVRLGAERAEIIASFDISQLTEAREWLTSQDLDSDNECIIRRVITKEGRSRSYINGQACPLNALKQLGEHLIAIHGQHEHQRLLKKEHHRELLDQFSQSTAQAKKVAQLFNEWNAQKKQLNTLLNQSAEHHAKVQLLSYQVEELDQINLQTDELAELELEQKELSQAGEILHNGHHSLNLMTDGDGDNCEQLLNQALHSLANLNNGAPAINQTIELLQSAQIQIQEAGNELRHYLDRVEMNPSRLQAVEDRLSVLFELARKHRITPEEIPVFHQALQTELDELNHSDEALEALSQHVEQLQQDYTQAAAKLTLLRQKAAKKLNKLVDEQLHLLGMSSAAFIATLHPVDKPQATGAEDVEFLITTNKGQPPRPLAKIASGGELSRISLAIQVITAQCSTTPTLIFDEVDVGIGGAIAEVVGRLLRQLGQQAQILCVTHQPQVASQGHQHLFVSKRSDRASTHTRINELAKDERVQEVARMLGGIDVTQRSIDHAREMLGTVH</sequence>
<dbReference type="RefSeq" id="WP_303550168.1">
    <property type="nucleotide sequence ID" value="NZ_JAGDZI010000040.1"/>
</dbReference>
<dbReference type="GO" id="GO:0043590">
    <property type="term" value="C:bacterial nucleoid"/>
    <property type="evidence" value="ECO:0007669"/>
    <property type="project" value="TreeGrafter"/>
</dbReference>
<evidence type="ECO:0000313" key="12">
    <source>
        <dbReference type="EMBL" id="MDO6453844.1"/>
    </source>
</evidence>
<dbReference type="NCBIfam" id="NF008121">
    <property type="entry name" value="PRK10869.1"/>
    <property type="match status" value="1"/>
</dbReference>
<dbReference type="AlphaFoldDB" id="A0AAW7XKQ5"/>
<evidence type="ECO:0000256" key="10">
    <source>
        <dbReference type="SAM" id="Coils"/>
    </source>
</evidence>
<dbReference type="CDD" id="cd03241">
    <property type="entry name" value="ABC_RecN"/>
    <property type="match status" value="2"/>
</dbReference>
<dbReference type="EMBL" id="JAUOPG010000005">
    <property type="protein sequence ID" value="MDO6453844.1"/>
    <property type="molecule type" value="Genomic_DNA"/>
</dbReference>
<feature type="coiled-coil region" evidence="10">
    <location>
        <begin position="263"/>
        <end position="290"/>
    </location>
</feature>
<dbReference type="InterPro" id="IPR003395">
    <property type="entry name" value="RecF/RecN/SMC_N"/>
</dbReference>
<dbReference type="PANTHER" id="PTHR11059">
    <property type="entry name" value="DNA REPAIR PROTEIN RECN"/>
    <property type="match status" value="1"/>
</dbReference>
<dbReference type="InterPro" id="IPR004604">
    <property type="entry name" value="DNA_recomb/repair_RecN"/>
</dbReference>
<evidence type="ECO:0000313" key="13">
    <source>
        <dbReference type="Proteomes" id="UP001169862"/>
    </source>
</evidence>
<keyword evidence="10" id="KW-0175">Coiled coil</keyword>
<proteinExistence type="inferred from homology"/>
<comment type="function">
    <text evidence="1 9">May be involved in recombinational repair of damaged DNA.</text>
</comment>
<evidence type="ECO:0000256" key="1">
    <source>
        <dbReference type="ARBA" id="ARBA00003618"/>
    </source>
</evidence>
<keyword evidence="7 9" id="KW-0234">DNA repair</keyword>
<keyword evidence="5 9" id="KW-0227">DNA damage</keyword>
<name>A0AAW7XKQ5_9GAMM</name>
<evidence type="ECO:0000256" key="2">
    <source>
        <dbReference type="ARBA" id="ARBA00009441"/>
    </source>
</evidence>
<dbReference type="GO" id="GO:0005524">
    <property type="term" value="F:ATP binding"/>
    <property type="evidence" value="ECO:0007669"/>
    <property type="project" value="UniProtKB-KW"/>
</dbReference>
<dbReference type="GO" id="GO:0009432">
    <property type="term" value="P:SOS response"/>
    <property type="evidence" value="ECO:0007669"/>
    <property type="project" value="TreeGrafter"/>
</dbReference>
<feature type="coiled-coil region" evidence="10">
    <location>
        <begin position="326"/>
        <end position="381"/>
    </location>
</feature>
<evidence type="ECO:0000259" key="11">
    <source>
        <dbReference type="Pfam" id="PF02463"/>
    </source>
</evidence>
<keyword evidence="4" id="KW-0547">Nucleotide-binding</keyword>
<dbReference type="GO" id="GO:0006281">
    <property type="term" value="P:DNA repair"/>
    <property type="evidence" value="ECO:0007669"/>
    <property type="project" value="UniProtKB-KW"/>
</dbReference>
<dbReference type="NCBIfam" id="TIGR00634">
    <property type="entry name" value="recN"/>
    <property type="match status" value="1"/>
</dbReference>
<feature type="domain" description="RecF/RecN/SMC N-terminal" evidence="11">
    <location>
        <begin position="2"/>
        <end position="510"/>
    </location>
</feature>
<dbReference type="SUPFAM" id="SSF52540">
    <property type="entry name" value="P-loop containing nucleoside triphosphate hydrolases"/>
    <property type="match status" value="1"/>
</dbReference>
<gene>
    <name evidence="12" type="primary">recN</name>
    <name evidence="12" type="ORF">Q4490_09720</name>
</gene>
<evidence type="ECO:0000256" key="9">
    <source>
        <dbReference type="PIRNR" id="PIRNR003128"/>
    </source>
</evidence>
<comment type="similarity">
    <text evidence="2 9">Belongs to the RecN family.</text>
</comment>
<dbReference type="Proteomes" id="UP001169862">
    <property type="component" value="Unassembled WGS sequence"/>
</dbReference>
<dbReference type="FunFam" id="3.40.50.300:FF:000319">
    <property type="entry name" value="DNA repair protein RecN"/>
    <property type="match status" value="1"/>
</dbReference>
<comment type="caution">
    <text evidence="12">The sequence shown here is derived from an EMBL/GenBank/DDBJ whole genome shotgun (WGS) entry which is preliminary data.</text>
</comment>